<evidence type="ECO:0000256" key="15">
    <source>
        <dbReference type="ARBA" id="ARBA00023128"/>
    </source>
</evidence>
<dbReference type="InterPro" id="IPR030689">
    <property type="entry name" value="Cytochrome_b"/>
</dbReference>
<dbReference type="Pfam" id="PF00033">
    <property type="entry name" value="Cytochrome_B"/>
    <property type="match status" value="1"/>
</dbReference>
<evidence type="ECO:0000256" key="11">
    <source>
        <dbReference type="ARBA" id="ARBA00022982"/>
    </source>
</evidence>
<evidence type="ECO:0000256" key="4">
    <source>
        <dbReference type="ARBA" id="ARBA00013531"/>
    </source>
</evidence>
<dbReference type="InterPro" id="IPR005797">
    <property type="entry name" value="Cyt_b/b6_N"/>
</dbReference>
<feature type="transmembrane region" description="Helical" evidence="20">
    <location>
        <begin position="145"/>
        <end position="166"/>
    </location>
</feature>
<dbReference type="InterPro" id="IPR027387">
    <property type="entry name" value="Cytb/b6-like_sf"/>
</dbReference>
<feature type="domain" description="Cytochrome b/b6 C-terminal region profile" evidence="22">
    <location>
        <begin position="210"/>
        <end position="380"/>
    </location>
</feature>
<evidence type="ECO:0000256" key="1">
    <source>
        <dbReference type="ARBA" id="ARBA00002566"/>
    </source>
</evidence>
<dbReference type="GO" id="GO:0045275">
    <property type="term" value="C:respiratory chain complex III"/>
    <property type="evidence" value="ECO:0007669"/>
    <property type="project" value="InterPro"/>
</dbReference>
<dbReference type="PANTHER" id="PTHR19271:SF16">
    <property type="entry name" value="CYTOCHROME B"/>
    <property type="match status" value="1"/>
</dbReference>
<evidence type="ECO:0000256" key="19">
    <source>
        <dbReference type="PIRSR" id="PIRSR038885-2"/>
    </source>
</evidence>
<dbReference type="Pfam" id="PF00032">
    <property type="entry name" value="Cytochrom_B_C"/>
    <property type="match status" value="1"/>
</dbReference>
<dbReference type="PIRSF" id="PIRSF038885">
    <property type="entry name" value="COB"/>
    <property type="match status" value="1"/>
</dbReference>
<dbReference type="PANTHER" id="PTHR19271">
    <property type="entry name" value="CYTOCHROME B"/>
    <property type="match status" value="1"/>
</dbReference>
<reference evidence="23" key="1">
    <citation type="journal article" date="2018" name="Infect. Genet. Evol.">
        <title>First detection of Leishmania DNA in Psammomys obesus and Psammomys vexillaris: Their potential involvement in the epidemiology of leishmaniasis in Tunisia.</title>
        <authorList>
            <person name="Ben Othman S."/>
            <person name="Ghawar W."/>
            <person name="Chaouch M."/>
            <person name="Ayari C."/>
            <person name="Chemkhi J."/>
            <person name="Cancino-Faure B."/>
            <person name="Tomas-Perez M."/>
            <person name="Alcover M.M."/>
            <person name="Riera C."/>
            <person name="Ben Salah A."/>
            <person name="Fisa R."/>
            <person name="Ben Ismail R."/>
            <person name="Ben Abderrazak S."/>
        </authorList>
    </citation>
    <scope>NUCLEOTIDE SEQUENCE</scope>
</reference>
<evidence type="ECO:0000256" key="12">
    <source>
        <dbReference type="ARBA" id="ARBA00022989"/>
    </source>
</evidence>
<dbReference type="FunFam" id="1.20.810.10:FF:000002">
    <property type="entry name" value="Cytochrome b"/>
    <property type="match status" value="1"/>
</dbReference>
<keyword evidence="16 20" id="KW-0472">Membrane</keyword>
<dbReference type="PROSITE" id="PS51003">
    <property type="entry name" value="CYTB_CTER"/>
    <property type="match status" value="1"/>
</dbReference>
<dbReference type="AlphaFoldDB" id="A0A2L1DHE4"/>
<gene>
    <name evidence="23" type="primary">cyt b</name>
</gene>
<feature type="domain" description="Cytochrome b/b6 N-terminal region profile" evidence="21">
    <location>
        <begin position="1"/>
        <end position="209"/>
    </location>
</feature>
<feature type="transmembrane region" description="Helical" evidence="20">
    <location>
        <begin position="178"/>
        <end position="200"/>
    </location>
</feature>
<keyword evidence="6 19" id="KW-0349">Heme</keyword>
<comment type="subcellular location">
    <subcellularLocation>
        <location evidence="2">Mitochondrion inner membrane</location>
        <topology evidence="2">Multi-pass membrane protein</topology>
    </subcellularLocation>
</comment>
<evidence type="ECO:0000256" key="8">
    <source>
        <dbReference type="ARBA" id="ARBA00022692"/>
    </source>
</evidence>
<evidence type="ECO:0000256" key="20">
    <source>
        <dbReference type="RuleBase" id="RU362117"/>
    </source>
</evidence>
<comment type="cofactor">
    <cofactor evidence="20">
        <name>heme b</name>
        <dbReference type="ChEBI" id="CHEBI:60344"/>
    </cofactor>
    <text evidence="20">Binds 2 heme groups non-covalently.</text>
</comment>
<dbReference type="SUPFAM" id="SSF81648">
    <property type="entry name" value="a domain/subunit of cytochrome bc1 complex (Ubiquinol-cytochrome c reductase)"/>
    <property type="match status" value="1"/>
</dbReference>
<evidence type="ECO:0000256" key="17">
    <source>
        <dbReference type="ARBA" id="ARBA00061233"/>
    </source>
</evidence>
<dbReference type="InterPro" id="IPR048259">
    <property type="entry name" value="Cytochrome_b_N_euk/bac"/>
</dbReference>
<accession>A0A2L1DHE4</accession>
<evidence type="ECO:0000313" key="23">
    <source>
        <dbReference type="EMBL" id="AVD30037.1"/>
    </source>
</evidence>
<dbReference type="PROSITE" id="PS51002">
    <property type="entry name" value="CYTB_NTER"/>
    <property type="match status" value="1"/>
</dbReference>
<feature type="transmembrane region" description="Helical" evidence="20">
    <location>
        <begin position="288"/>
        <end position="307"/>
    </location>
</feature>
<organism evidence="23">
    <name type="scientific">Psammomys obesus</name>
    <name type="common">Fat sand rat</name>
    <dbReference type="NCBI Taxonomy" id="48139"/>
    <lineage>
        <taxon>Eukaryota</taxon>
        <taxon>Metazoa</taxon>
        <taxon>Chordata</taxon>
        <taxon>Craniata</taxon>
        <taxon>Vertebrata</taxon>
        <taxon>Euteleostomi</taxon>
        <taxon>Mammalia</taxon>
        <taxon>Eutheria</taxon>
        <taxon>Euarchontoglires</taxon>
        <taxon>Glires</taxon>
        <taxon>Rodentia</taxon>
        <taxon>Myomorpha</taxon>
        <taxon>Muroidea</taxon>
        <taxon>Muridae</taxon>
        <taxon>Gerbillinae</taxon>
        <taxon>Psammomys</taxon>
    </lineage>
</organism>
<comment type="similarity">
    <text evidence="17 20">Belongs to the cytochrome b family.</text>
</comment>
<dbReference type="CDD" id="cd00290">
    <property type="entry name" value="cytochrome_b_C"/>
    <property type="match status" value="1"/>
</dbReference>
<evidence type="ECO:0000256" key="3">
    <source>
        <dbReference type="ARBA" id="ARBA00011088"/>
    </source>
</evidence>
<feature type="transmembrane region" description="Helical" evidence="20">
    <location>
        <begin position="229"/>
        <end position="246"/>
    </location>
</feature>
<evidence type="ECO:0000256" key="16">
    <source>
        <dbReference type="ARBA" id="ARBA00023136"/>
    </source>
</evidence>
<dbReference type="CDD" id="cd00284">
    <property type="entry name" value="Cytochrome_b_N"/>
    <property type="match status" value="1"/>
</dbReference>
<dbReference type="InterPro" id="IPR036150">
    <property type="entry name" value="Cyt_b/b6_C_sf"/>
</dbReference>
<evidence type="ECO:0000256" key="7">
    <source>
        <dbReference type="ARBA" id="ARBA00022660"/>
    </source>
</evidence>
<keyword evidence="8 20" id="KW-0812">Transmembrane</keyword>
<dbReference type="GO" id="GO:0008121">
    <property type="term" value="F:quinol-cytochrome-c reductase activity"/>
    <property type="evidence" value="ECO:0007669"/>
    <property type="project" value="InterPro"/>
</dbReference>
<evidence type="ECO:0000256" key="13">
    <source>
        <dbReference type="ARBA" id="ARBA00023004"/>
    </source>
</evidence>
<comment type="cofactor">
    <cofactor evidence="19">
        <name>heme</name>
        <dbReference type="ChEBI" id="CHEBI:30413"/>
    </cofactor>
    <text evidence="19">Binds 2 heme groups non-covalently.</text>
</comment>
<keyword evidence="13 19" id="KW-0408">Iron</keyword>
<feature type="binding site" description="axial binding residue" evidence="19">
    <location>
        <position position="196"/>
    </location>
    <ligand>
        <name>heme b</name>
        <dbReference type="ChEBI" id="CHEBI:60344"/>
        <label>b566</label>
    </ligand>
    <ligandPart>
        <name>Fe</name>
        <dbReference type="ChEBI" id="CHEBI:18248"/>
    </ligandPart>
</feature>
<dbReference type="Gene3D" id="1.20.810.10">
    <property type="entry name" value="Cytochrome Bc1 Complex, Chain C"/>
    <property type="match status" value="1"/>
</dbReference>
<comment type="function">
    <text evidence="1 20">Component of the ubiquinol-cytochrome c reductase complex (complex III or cytochrome b-c1 complex) that is part of the mitochondrial respiratory chain. The b-c1 complex mediates electron transfer from ubiquinol to cytochrome c. Contributes to the generation of a proton gradient across the mitochondrial membrane that is then used for ATP synthesis.</text>
</comment>
<feature type="binding site" description="axial binding residue" evidence="19">
    <location>
        <position position="182"/>
    </location>
    <ligand>
        <name>heme b</name>
        <dbReference type="ChEBI" id="CHEBI:60344"/>
        <label>b562</label>
    </ligand>
    <ligandPart>
        <name>Fe</name>
        <dbReference type="ChEBI" id="CHEBI:18248"/>
    </ligandPart>
</feature>
<dbReference type="GO" id="GO:0046872">
    <property type="term" value="F:metal ion binding"/>
    <property type="evidence" value="ECO:0007669"/>
    <property type="project" value="UniProtKB-UniRule"/>
</dbReference>
<proteinExistence type="inferred from homology"/>
<keyword evidence="15 20" id="KW-0496">Mitochondrion</keyword>
<evidence type="ECO:0000256" key="14">
    <source>
        <dbReference type="ARBA" id="ARBA00023075"/>
    </source>
</evidence>
<evidence type="ECO:0000256" key="10">
    <source>
        <dbReference type="ARBA" id="ARBA00022792"/>
    </source>
</evidence>
<geneLocation type="mitochondrion" evidence="23"/>
<evidence type="ECO:0000256" key="2">
    <source>
        <dbReference type="ARBA" id="ARBA00004448"/>
    </source>
</evidence>
<evidence type="ECO:0000256" key="5">
    <source>
        <dbReference type="ARBA" id="ARBA00022448"/>
    </source>
</evidence>
<keyword evidence="7 20" id="KW-0679">Respiratory chain</keyword>
<evidence type="ECO:0000256" key="6">
    <source>
        <dbReference type="ARBA" id="ARBA00022617"/>
    </source>
</evidence>
<dbReference type="InterPro" id="IPR016174">
    <property type="entry name" value="Di-haem_cyt_TM"/>
</dbReference>
<feature type="transmembrane region" description="Helical" evidence="20">
    <location>
        <begin position="346"/>
        <end position="369"/>
    </location>
</feature>
<feature type="binding site" description="axial binding residue" evidence="19">
    <location>
        <position position="83"/>
    </location>
    <ligand>
        <name>heme b</name>
        <dbReference type="ChEBI" id="CHEBI:60344"/>
        <label>b562</label>
    </ligand>
    <ligandPart>
        <name>Fe</name>
        <dbReference type="ChEBI" id="CHEBI:18248"/>
    </ligandPart>
</feature>
<keyword evidence="5 20" id="KW-0813">Transport</keyword>
<dbReference type="InterPro" id="IPR048260">
    <property type="entry name" value="Cytochrome_b_C_euk/bac"/>
</dbReference>
<feature type="transmembrane region" description="Helical" evidence="20">
    <location>
        <begin position="115"/>
        <end position="133"/>
    </location>
</feature>
<feature type="transmembrane region" description="Helical" evidence="20">
    <location>
        <begin position="30"/>
        <end position="52"/>
    </location>
</feature>
<keyword evidence="11 20" id="KW-0249">Electron transport</keyword>
<protein>
    <recommendedName>
        <fullName evidence="4 20">Cytochrome b</fullName>
    </recommendedName>
</protein>
<evidence type="ECO:0000259" key="21">
    <source>
        <dbReference type="PROSITE" id="PS51002"/>
    </source>
</evidence>
<dbReference type="GO" id="GO:0016491">
    <property type="term" value="F:oxidoreductase activity"/>
    <property type="evidence" value="ECO:0007669"/>
    <property type="project" value="UniProtKB-UniRule"/>
</dbReference>
<sequence length="384" mass="43596">MMNLRKNHPLLKMVNHSFIDLPTPPNISSWWNFGSLLGICLVIQIATGLFLAMHYTADTTTAFSSVSHICRDVNYGWLIRYMHANGASMFFICLFIHIGRGIYYGSYIFTETWNIGVILLFAVMATAFMGYVLPWGQMSFWGATVITNLLSAIPYIGPTIVEWIWGGFSVDKATLTRFFAFHFILPFIITALVLVHLLFLHETGSNNPLGLDSNADKIPFHPYYTVKDFLGVILLISFFMLLVLFFPDLLGDPDNYTPANPLNTPPHIKPEWYFLFAYAILRSIPNKLGGVLALVLSILVLIFLPLIHTSKQRSLMFRPISQMLYWILIANLMILTWIGGQPVEDPFIIIGQLASISYFSIILILLPIAGIIEDNLLKWYLCLW</sequence>
<dbReference type="GO" id="GO:0005743">
    <property type="term" value="C:mitochondrial inner membrane"/>
    <property type="evidence" value="ECO:0007669"/>
    <property type="project" value="UniProtKB-SubCell"/>
</dbReference>
<evidence type="ECO:0000256" key="18">
    <source>
        <dbReference type="PIRSR" id="PIRSR038885-1"/>
    </source>
</evidence>
<comment type="subunit">
    <text evidence="3">The cytochrome bc1 complex contains 11 subunits: 3 respiratory subunits (MT-CYB, CYC1 and UQCRFS1), 2 core proteins (UQCRC1 and UQCRC2) and 6 low-molecular weight proteins (UQCRH/QCR6, UQCRB/QCR7, UQCRQ/QCR8, UQCR10/QCR9, UQCR11/QCR10 and a cleavage product of UQCRFS1). This cytochrome bc1 complex then forms a dimer.</text>
</comment>
<keyword evidence="14" id="KW-0830">Ubiquinone</keyword>
<feature type="binding site" description="axial binding residue" evidence="19">
    <location>
        <position position="97"/>
    </location>
    <ligand>
        <name>heme b</name>
        <dbReference type="ChEBI" id="CHEBI:60344"/>
        <label>b566</label>
    </ligand>
    <ligandPart>
        <name>Fe</name>
        <dbReference type="ChEBI" id="CHEBI:18248"/>
    </ligandPart>
</feature>
<keyword evidence="10" id="KW-0999">Mitochondrion inner membrane</keyword>
<dbReference type="InterPro" id="IPR005798">
    <property type="entry name" value="Cyt_b/b6_C"/>
</dbReference>
<dbReference type="EMBL" id="MF687139">
    <property type="protein sequence ID" value="AVD30037.1"/>
    <property type="molecule type" value="Genomic_DNA"/>
</dbReference>
<feature type="transmembrane region" description="Helical" evidence="20">
    <location>
        <begin position="323"/>
        <end position="340"/>
    </location>
</feature>
<keyword evidence="9 19" id="KW-0479">Metal-binding</keyword>
<name>A0A2L1DHE4_PSAOB</name>
<evidence type="ECO:0000259" key="22">
    <source>
        <dbReference type="PROSITE" id="PS51003"/>
    </source>
</evidence>
<feature type="binding site" evidence="18">
    <location>
        <position position="201"/>
    </location>
    <ligand>
        <name>a ubiquinone</name>
        <dbReference type="ChEBI" id="CHEBI:16389"/>
    </ligand>
</feature>
<evidence type="ECO:0000256" key="9">
    <source>
        <dbReference type="ARBA" id="ARBA00022723"/>
    </source>
</evidence>
<keyword evidence="12 20" id="KW-1133">Transmembrane helix</keyword>
<dbReference type="SUPFAM" id="SSF81342">
    <property type="entry name" value="Transmembrane di-heme cytochromes"/>
    <property type="match status" value="1"/>
</dbReference>
<dbReference type="GO" id="GO:0006122">
    <property type="term" value="P:mitochondrial electron transport, ubiquinol to cytochrome c"/>
    <property type="evidence" value="ECO:0007669"/>
    <property type="project" value="TreeGrafter"/>
</dbReference>